<evidence type="ECO:0000313" key="6">
    <source>
        <dbReference type="Proteomes" id="UP000505077"/>
    </source>
</evidence>
<accession>A0A6L2R4Q6</accession>
<feature type="domain" description="Type I restriction modification DNA specificity" evidence="4">
    <location>
        <begin position="20"/>
        <end position="194"/>
    </location>
</feature>
<dbReference type="EMBL" id="BLLL01000002">
    <property type="protein sequence ID" value="GFH62434.1"/>
    <property type="molecule type" value="Genomic_DNA"/>
</dbReference>
<reference evidence="5 6" key="1">
    <citation type="journal article" date="2020" name="ISME J.">
        <title>Parallel Reductive Genome Evolution in Desulfovibrio Ectosymbionts Independently Acquired by Trichonympha Protists in the Termite Gut.</title>
        <authorList>
            <person name="Takeuchi M."/>
            <person name="Kuwahara H."/>
            <person name="Murakami T."/>
            <person name="Takahashi K."/>
            <person name="Kajitani R."/>
            <person name="Toyoda A."/>
            <person name="Itoh T."/>
            <person name="Ohkuma M."/>
            <person name="Hongoh Y."/>
        </authorList>
    </citation>
    <scope>NUCLEOTIDE SEQUENCE [LARGE SCALE GENOMIC DNA]</scope>
    <source>
        <strain evidence="5">ZnDsv-02</strain>
    </source>
</reference>
<keyword evidence="3" id="KW-0238">DNA-binding</keyword>
<sequence length="414" mass="47633">MMNTPKLRFKDNNGQEFPEWNFPELHEIAVKVKDKNKNYENNTVLTNSATLGIINQSEYFEREIVTEKNLSGYYIVNVDDFVYNPRISTPAPVGPVSRNLYRQGIMSPLYTVFRFSTGNLNYFEQIFKSKCWHIYIKSVANTGARHDRISITDKLFFSLPIIFPSLLEQQKIATFLSAIDTKITHTNKQIALLKQYKKGVMQQIFSQQLRFKDDNGQKFPEWERLPIGVKVDLLCGYPFDYSDISKDVSNTRLLRGINITEGWIRHSHKIDRYYHGSTDKLKKYRLQTNDLVIGMDGSKVGKNSALITPLDARALLVQRVARLRTNSLVSVQFIFQQINSIKFHAYVDRINTSSAIPHISAKQINNFHIGFPNLLEQQKIVSFLSAIDTKIQSAKSSLAALKSYKQGLLQQMFI</sequence>
<comment type="caution">
    <text evidence="5">The sequence shown here is derived from an EMBL/GenBank/DDBJ whole genome shotgun (WGS) entry which is preliminary data.</text>
</comment>
<dbReference type="SUPFAM" id="SSF116734">
    <property type="entry name" value="DNA methylase specificity domain"/>
    <property type="match status" value="2"/>
</dbReference>
<evidence type="ECO:0000256" key="3">
    <source>
        <dbReference type="ARBA" id="ARBA00023125"/>
    </source>
</evidence>
<dbReference type="InterPro" id="IPR000055">
    <property type="entry name" value="Restrct_endonuc_typeI_TRD"/>
</dbReference>
<comment type="similarity">
    <text evidence="1">Belongs to the type-I restriction system S methylase family.</text>
</comment>
<dbReference type="Proteomes" id="UP000505077">
    <property type="component" value="Unassembled WGS sequence"/>
</dbReference>
<proteinExistence type="inferred from homology"/>
<dbReference type="PANTHER" id="PTHR30408">
    <property type="entry name" value="TYPE-1 RESTRICTION ENZYME ECOKI SPECIFICITY PROTEIN"/>
    <property type="match status" value="1"/>
</dbReference>
<dbReference type="InterPro" id="IPR052021">
    <property type="entry name" value="Type-I_RS_S_subunit"/>
</dbReference>
<evidence type="ECO:0000259" key="4">
    <source>
        <dbReference type="Pfam" id="PF01420"/>
    </source>
</evidence>
<evidence type="ECO:0000256" key="2">
    <source>
        <dbReference type="ARBA" id="ARBA00022747"/>
    </source>
</evidence>
<dbReference type="GO" id="GO:0003677">
    <property type="term" value="F:DNA binding"/>
    <property type="evidence" value="ECO:0007669"/>
    <property type="project" value="UniProtKB-KW"/>
</dbReference>
<dbReference type="AlphaFoldDB" id="A0A6L2R4Q6"/>
<protein>
    <submittedName>
        <fullName evidence="5">Type III restriction-modification system subunit S</fullName>
    </submittedName>
</protein>
<dbReference type="Pfam" id="PF01420">
    <property type="entry name" value="Methylase_S"/>
    <property type="match status" value="2"/>
</dbReference>
<feature type="domain" description="Type I restriction modification DNA specificity" evidence="4">
    <location>
        <begin position="272"/>
        <end position="401"/>
    </location>
</feature>
<evidence type="ECO:0000313" key="5">
    <source>
        <dbReference type="EMBL" id="GFH62434.1"/>
    </source>
</evidence>
<keyword evidence="2" id="KW-0680">Restriction system</keyword>
<organism evidence="5 6">
    <name type="scientific">Candidatus Desulfovibrio kirbyi</name>
    <dbReference type="NCBI Taxonomy" id="2696086"/>
    <lineage>
        <taxon>Bacteria</taxon>
        <taxon>Pseudomonadati</taxon>
        <taxon>Thermodesulfobacteriota</taxon>
        <taxon>Desulfovibrionia</taxon>
        <taxon>Desulfovibrionales</taxon>
        <taxon>Desulfovibrionaceae</taxon>
        <taxon>Desulfovibrio</taxon>
    </lineage>
</organism>
<dbReference type="GO" id="GO:0009307">
    <property type="term" value="P:DNA restriction-modification system"/>
    <property type="evidence" value="ECO:0007669"/>
    <property type="project" value="UniProtKB-KW"/>
</dbReference>
<dbReference type="CDD" id="cd17259">
    <property type="entry name" value="RMtype1_S_StySKI-TRD2-CR2_like"/>
    <property type="match status" value="1"/>
</dbReference>
<dbReference type="Gene3D" id="3.90.220.20">
    <property type="entry name" value="DNA methylase specificity domains"/>
    <property type="match status" value="2"/>
</dbReference>
<gene>
    <name evidence="5" type="primary">hsdS</name>
    <name evidence="5" type="ORF">ZNDK_0205</name>
</gene>
<evidence type="ECO:0000256" key="1">
    <source>
        <dbReference type="ARBA" id="ARBA00010923"/>
    </source>
</evidence>
<name>A0A6L2R4Q6_9BACT</name>
<dbReference type="PANTHER" id="PTHR30408:SF12">
    <property type="entry name" value="TYPE I RESTRICTION ENZYME MJAVIII SPECIFICITY SUBUNIT"/>
    <property type="match status" value="1"/>
</dbReference>
<dbReference type="InterPro" id="IPR044946">
    <property type="entry name" value="Restrct_endonuc_typeI_TRD_sf"/>
</dbReference>